<evidence type="ECO:0000313" key="3">
    <source>
        <dbReference type="Proteomes" id="UP000054823"/>
    </source>
</evidence>
<dbReference type="OrthoDB" id="7844074at2"/>
<dbReference type="Proteomes" id="UP000054823">
    <property type="component" value="Unassembled WGS sequence"/>
</dbReference>
<accession>A0A0P1ESW2</accession>
<dbReference type="Gene3D" id="3.10.450.50">
    <property type="match status" value="1"/>
</dbReference>
<dbReference type="STRING" id="321267.SHM7688_03087"/>
<name>A0A0P1ESW2_9RHOB</name>
<dbReference type="Pfam" id="PF12680">
    <property type="entry name" value="SnoaL_2"/>
    <property type="match status" value="1"/>
</dbReference>
<reference evidence="2 3" key="1">
    <citation type="submission" date="2015-09" db="EMBL/GenBank/DDBJ databases">
        <authorList>
            <consortium name="Swine Surveillance"/>
        </authorList>
    </citation>
    <scope>NUCLEOTIDE SEQUENCE [LARGE SCALE GENOMIC DNA]</scope>
    <source>
        <strain evidence="2 3">CECT 7688</strain>
    </source>
</reference>
<evidence type="ECO:0000313" key="2">
    <source>
        <dbReference type="EMBL" id="CUH53632.1"/>
    </source>
</evidence>
<keyword evidence="3" id="KW-1185">Reference proteome</keyword>
<sequence length="143" mass="16207">MTVDKQQIIEDWFRRVWIEQDMDAIDEMFRPDSTAEGVLPGFGVGPEDFREMATMYLALVEDPIVCVEKVMVDGDWAAALWTMSIMNPVSGERITGFGQLFVRFEGAIMVEAYNNFDLVAFFEKLGFLPEQTMAMCLTGQKVA</sequence>
<dbReference type="AlphaFoldDB" id="A0A0P1ESW2"/>
<dbReference type="SUPFAM" id="SSF54427">
    <property type="entry name" value="NTF2-like"/>
    <property type="match status" value="1"/>
</dbReference>
<proteinExistence type="predicted"/>
<organism evidence="2 3">
    <name type="scientific">Shimia marina</name>
    <dbReference type="NCBI Taxonomy" id="321267"/>
    <lineage>
        <taxon>Bacteria</taxon>
        <taxon>Pseudomonadati</taxon>
        <taxon>Pseudomonadota</taxon>
        <taxon>Alphaproteobacteria</taxon>
        <taxon>Rhodobacterales</taxon>
        <taxon>Roseobacteraceae</taxon>
    </lineage>
</organism>
<dbReference type="RefSeq" id="WP_058240771.1">
    <property type="nucleotide sequence ID" value="NZ_CYPW01000027.1"/>
</dbReference>
<dbReference type="InterPro" id="IPR032710">
    <property type="entry name" value="NTF2-like_dom_sf"/>
</dbReference>
<protein>
    <submittedName>
        <fullName evidence="2">Putative ester cyclase</fullName>
    </submittedName>
</protein>
<gene>
    <name evidence="2" type="ORF">SHM7688_03087</name>
</gene>
<dbReference type="InterPro" id="IPR037401">
    <property type="entry name" value="SnoaL-like"/>
</dbReference>
<evidence type="ECO:0000259" key="1">
    <source>
        <dbReference type="Pfam" id="PF12680"/>
    </source>
</evidence>
<dbReference type="EMBL" id="CYPW01000027">
    <property type="protein sequence ID" value="CUH53632.1"/>
    <property type="molecule type" value="Genomic_DNA"/>
</dbReference>
<feature type="domain" description="SnoaL-like" evidence="1">
    <location>
        <begin position="10"/>
        <end position="106"/>
    </location>
</feature>